<reference evidence="1" key="1">
    <citation type="submission" date="2018-06" db="EMBL/GenBank/DDBJ databases">
        <authorList>
            <person name="Zhirakovskaya E."/>
        </authorList>
    </citation>
    <scope>NUCLEOTIDE SEQUENCE</scope>
</reference>
<proteinExistence type="predicted"/>
<gene>
    <name evidence="1" type="ORF">MNBD_NITROSPIRAE02-952</name>
</gene>
<name>A0A3B1C819_9ZZZZ</name>
<dbReference type="EMBL" id="UOGH01000006">
    <property type="protein sequence ID" value="VAX26666.1"/>
    <property type="molecule type" value="Genomic_DNA"/>
</dbReference>
<sequence length="146" mass="16333">MTNNYTAGGNIEAWCTKCKLELGHTIVAMVANSPKRVKCNTCDSLHNFRAKPSEKRRIKSKKTLQKVKTPEIDYNECISRLTDSELSNAKKYRTEGSFEKNEIINHSRFGIGIVSSVIQSNKVKILFKDGPRLLVQNMQSGLGTGV</sequence>
<protein>
    <submittedName>
        <fullName evidence="1">Uncharacterized protein</fullName>
    </submittedName>
</protein>
<dbReference type="AlphaFoldDB" id="A0A3B1C819"/>
<evidence type="ECO:0000313" key="1">
    <source>
        <dbReference type="EMBL" id="VAX26666.1"/>
    </source>
</evidence>
<organism evidence="1">
    <name type="scientific">hydrothermal vent metagenome</name>
    <dbReference type="NCBI Taxonomy" id="652676"/>
    <lineage>
        <taxon>unclassified sequences</taxon>
        <taxon>metagenomes</taxon>
        <taxon>ecological metagenomes</taxon>
    </lineage>
</organism>
<accession>A0A3B1C819</accession>